<evidence type="ECO:0000313" key="1">
    <source>
        <dbReference type="EMBL" id="MFD1411026.1"/>
    </source>
</evidence>
<organism evidence="1 2">
    <name type="scientific">Lapidilactobacillus gannanensis</name>
    <dbReference type="NCBI Taxonomy" id="2486002"/>
    <lineage>
        <taxon>Bacteria</taxon>
        <taxon>Bacillati</taxon>
        <taxon>Bacillota</taxon>
        <taxon>Bacilli</taxon>
        <taxon>Lactobacillales</taxon>
        <taxon>Lactobacillaceae</taxon>
        <taxon>Lapidilactobacillus</taxon>
    </lineage>
</organism>
<reference evidence="2" key="1">
    <citation type="journal article" date="2019" name="Int. J. Syst. Evol. Microbiol.">
        <title>The Global Catalogue of Microorganisms (GCM) 10K type strain sequencing project: providing services to taxonomists for standard genome sequencing and annotation.</title>
        <authorList>
            <consortium name="The Broad Institute Genomics Platform"/>
            <consortium name="The Broad Institute Genome Sequencing Center for Infectious Disease"/>
            <person name="Wu L."/>
            <person name="Ma J."/>
        </authorList>
    </citation>
    <scope>NUCLEOTIDE SEQUENCE [LARGE SCALE GENOMIC DNA]</scope>
    <source>
        <strain evidence="2">CCM 8937</strain>
    </source>
</reference>
<protein>
    <recommendedName>
        <fullName evidence="3">Cell surface protein</fullName>
    </recommendedName>
</protein>
<evidence type="ECO:0000313" key="2">
    <source>
        <dbReference type="Proteomes" id="UP001597191"/>
    </source>
</evidence>
<proteinExistence type="predicted"/>
<dbReference type="RefSeq" id="WP_125650187.1">
    <property type="nucleotide sequence ID" value="NZ_JBHTOH010000033.1"/>
</dbReference>
<evidence type="ECO:0008006" key="3">
    <source>
        <dbReference type="Google" id="ProtNLM"/>
    </source>
</evidence>
<accession>A0ABW4BMV4</accession>
<keyword evidence="2" id="KW-1185">Reference proteome</keyword>
<dbReference type="Proteomes" id="UP001597191">
    <property type="component" value="Unassembled WGS sequence"/>
</dbReference>
<gene>
    <name evidence="1" type="ORF">ACFQ4R_05310</name>
</gene>
<name>A0ABW4BMV4_9LACO</name>
<sequence length="332" mass="36491">MKKGKKVLTSITVAVALLGAFSMTGTQRKVQAASVLWGKMVWAVLKKGSSAVYNIPASLSSGAYGQTVTPGSIELNGSKYGASAMYNVTSQSTAHSLALYAQADLLNLGRKYSLLVLNPHGNYTINTSITPGVYRGFKFGLIGTYKAQFVANSKLKLAPYIAYRYDSANSTFGTRSLSLIEDTIQQDSEINGGQTSYSAGYGEMVTPTWANNVSDQTHKTELNVHELFMESYDNGSVVLSMKDYVPGDQVVVNDVIKQVEYDAENNETKIYFNSTESDEYLKYAGDLTQTLLPGERFEKKMSIEQVGNNSIFRLPSYFKYLLDHDNNAPSFE</sequence>
<comment type="caution">
    <text evidence="1">The sequence shown here is derived from an EMBL/GenBank/DDBJ whole genome shotgun (WGS) entry which is preliminary data.</text>
</comment>
<dbReference type="EMBL" id="JBHTOH010000033">
    <property type="protein sequence ID" value="MFD1411026.1"/>
    <property type="molecule type" value="Genomic_DNA"/>
</dbReference>